<dbReference type="PROSITE" id="PS51257">
    <property type="entry name" value="PROKAR_LIPOPROTEIN"/>
    <property type="match status" value="1"/>
</dbReference>
<organism evidence="1 2">
    <name type="scientific">Thalassobacterium sedimentorum</name>
    <dbReference type="NCBI Taxonomy" id="3041258"/>
    <lineage>
        <taxon>Bacteria</taxon>
        <taxon>Pseudomonadati</taxon>
        <taxon>Verrucomicrobiota</taxon>
        <taxon>Opitutia</taxon>
        <taxon>Puniceicoccales</taxon>
        <taxon>Coraliomargaritaceae</taxon>
        <taxon>Thalassobacterium</taxon>
    </lineage>
</organism>
<gene>
    <name evidence="1" type="ORF">QEH59_06405</name>
</gene>
<name>A0ABU1AH62_9BACT</name>
<reference evidence="1 2" key="1">
    <citation type="submission" date="2023-04" db="EMBL/GenBank/DDBJ databases">
        <title>A novel bacteria isolated from coastal sediment.</title>
        <authorList>
            <person name="Liu X.-J."/>
            <person name="Du Z.-J."/>
        </authorList>
    </citation>
    <scope>NUCLEOTIDE SEQUENCE [LARGE SCALE GENOMIC DNA]</scope>
    <source>
        <strain evidence="1 2">SDUM461004</strain>
    </source>
</reference>
<evidence type="ECO:0000313" key="2">
    <source>
        <dbReference type="Proteomes" id="UP001243717"/>
    </source>
</evidence>
<sequence>MTRQNTPTLVSALLIVTCSIWGTGCQSTDMSIRSQSKTPVLDLRQDPPALVELFDHWNQSSDFLEPTIIKVRANSEYLWIDYYASDRSIESTHTDRDSETFRDDCVEIFIAAPEAHPSTAIGIEMNTNGAISDYRYTERNRFDHSLDLKGVQNTCSPIEAFPENISLKGPGYNHSIRLQLSEIYETLQVSKNEKWLRINFARWNTTGKKRTFTIWSDSDQYRPHPHNTKRYGWIRLP</sequence>
<dbReference type="SUPFAM" id="SSF49344">
    <property type="entry name" value="CBD9-like"/>
    <property type="match status" value="1"/>
</dbReference>
<dbReference type="Gene3D" id="2.60.40.1190">
    <property type="match status" value="1"/>
</dbReference>
<accession>A0ABU1AH62</accession>
<dbReference type="Proteomes" id="UP001243717">
    <property type="component" value="Unassembled WGS sequence"/>
</dbReference>
<dbReference type="RefSeq" id="WP_308984530.1">
    <property type="nucleotide sequence ID" value="NZ_JARXIC010000008.1"/>
</dbReference>
<evidence type="ECO:0000313" key="1">
    <source>
        <dbReference type="EMBL" id="MDQ8194047.1"/>
    </source>
</evidence>
<dbReference type="EMBL" id="JARXIC010000008">
    <property type="protein sequence ID" value="MDQ8194047.1"/>
    <property type="molecule type" value="Genomic_DNA"/>
</dbReference>
<comment type="caution">
    <text evidence="1">The sequence shown here is derived from an EMBL/GenBank/DDBJ whole genome shotgun (WGS) entry which is preliminary data.</text>
</comment>
<dbReference type="CDD" id="cd09620">
    <property type="entry name" value="CBM9_like_3"/>
    <property type="match status" value="1"/>
</dbReference>
<keyword evidence="2" id="KW-1185">Reference proteome</keyword>
<protein>
    <submittedName>
        <fullName evidence="1">Carbohydrate-binding family 9-like protein</fullName>
    </submittedName>
</protein>
<proteinExistence type="predicted"/>